<feature type="compositionally biased region" description="Basic and acidic residues" evidence="1">
    <location>
        <begin position="10"/>
        <end position="19"/>
    </location>
</feature>
<sequence>MAEAGARQHWFGEERERTPRALLPQEEPRESAGRASSASSKLADFRWPDLMQAHSASKHYSTNLDQQHQHQQADFGYSRI</sequence>
<gene>
    <name evidence="2" type="ORF">Nepgr_002828</name>
</gene>
<accession>A0AAD3P716</accession>
<feature type="compositionally biased region" description="Polar residues" evidence="1">
    <location>
        <begin position="56"/>
        <end position="72"/>
    </location>
</feature>
<organism evidence="2 3">
    <name type="scientific">Nepenthes gracilis</name>
    <name type="common">Slender pitcher plant</name>
    <dbReference type="NCBI Taxonomy" id="150966"/>
    <lineage>
        <taxon>Eukaryota</taxon>
        <taxon>Viridiplantae</taxon>
        <taxon>Streptophyta</taxon>
        <taxon>Embryophyta</taxon>
        <taxon>Tracheophyta</taxon>
        <taxon>Spermatophyta</taxon>
        <taxon>Magnoliopsida</taxon>
        <taxon>eudicotyledons</taxon>
        <taxon>Gunneridae</taxon>
        <taxon>Pentapetalae</taxon>
        <taxon>Caryophyllales</taxon>
        <taxon>Nepenthaceae</taxon>
        <taxon>Nepenthes</taxon>
    </lineage>
</organism>
<keyword evidence="3" id="KW-1185">Reference proteome</keyword>
<evidence type="ECO:0000313" key="2">
    <source>
        <dbReference type="EMBL" id="GMH00989.1"/>
    </source>
</evidence>
<dbReference type="Proteomes" id="UP001279734">
    <property type="component" value="Unassembled WGS sequence"/>
</dbReference>
<reference evidence="2" key="1">
    <citation type="submission" date="2023-05" db="EMBL/GenBank/DDBJ databases">
        <title>Nepenthes gracilis genome sequencing.</title>
        <authorList>
            <person name="Fukushima K."/>
        </authorList>
    </citation>
    <scope>NUCLEOTIDE SEQUENCE</scope>
    <source>
        <strain evidence="2">SING2019-196</strain>
    </source>
</reference>
<protein>
    <submittedName>
        <fullName evidence="2">Uncharacterized protein</fullName>
    </submittedName>
</protein>
<feature type="region of interest" description="Disordered" evidence="1">
    <location>
        <begin position="1"/>
        <end position="41"/>
    </location>
</feature>
<name>A0AAD3P716_NEPGR</name>
<comment type="caution">
    <text evidence="2">The sequence shown here is derived from an EMBL/GenBank/DDBJ whole genome shotgun (WGS) entry which is preliminary data.</text>
</comment>
<dbReference type="EMBL" id="BSYO01000002">
    <property type="protein sequence ID" value="GMH00989.1"/>
    <property type="molecule type" value="Genomic_DNA"/>
</dbReference>
<proteinExistence type="predicted"/>
<feature type="region of interest" description="Disordered" evidence="1">
    <location>
        <begin position="56"/>
        <end position="80"/>
    </location>
</feature>
<dbReference type="AlphaFoldDB" id="A0AAD3P716"/>
<evidence type="ECO:0000313" key="3">
    <source>
        <dbReference type="Proteomes" id="UP001279734"/>
    </source>
</evidence>
<evidence type="ECO:0000256" key="1">
    <source>
        <dbReference type="SAM" id="MobiDB-lite"/>
    </source>
</evidence>